<proteinExistence type="predicted"/>
<sequence length="131" mass="15717">MNYFELYDSQEAVLDRITQLKAEGYYEEDIHLMGREDKEFEALEYTDVVYHIHVADDIGLKEILARNEPAERFLHDYELSEDEIERYLFKISEGNYLMFYADLALMERREEQQEREESAEADFKGEVKDPE</sequence>
<dbReference type="OrthoDB" id="2389759at2"/>
<evidence type="ECO:0000313" key="5">
    <source>
        <dbReference type="Proteomes" id="UP000527860"/>
    </source>
</evidence>
<dbReference type="RefSeq" id="WP_040106948.1">
    <property type="nucleotide sequence ID" value="NZ_CANNAG010000004.1"/>
</dbReference>
<gene>
    <name evidence="3" type="ORF">F7P68_0002110</name>
    <name evidence="2" type="ORF">SN16_12375</name>
</gene>
<evidence type="ECO:0000313" key="2">
    <source>
        <dbReference type="EMBL" id="KIH69707.1"/>
    </source>
</evidence>
<name>A0A0C2E2M7_9STAP</name>
<comment type="caution">
    <text evidence="2">The sequence shown here is derived from an EMBL/GenBank/DDBJ whole genome shotgun (WGS) entry which is preliminary data.</text>
</comment>
<evidence type="ECO:0000256" key="1">
    <source>
        <dbReference type="SAM" id="MobiDB-lite"/>
    </source>
</evidence>
<dbReference type="Proteomes" id="UP000031546">
    <property type="component" value="Unassembled WGS sequence"/>
</dbReference>
<evidence type="ECO:0000313" key="4">
    <source>
        <dbReference type="Proteomes" id="UP000031546"/>
    </source>
</evidence>
<feature type="region of interest" description="Disordered" evidence="1">
    <location>
        <begin position="110"/>
        <end position="131"/>
    </location>
</feature>
<accession>A0A0C2E2M7</accession>
<organism evidence="2 4">
    <name type="scientific">Salinicoccus roseus</name>
    <dbReference type="NCBI Taxonomy" id="45670"/>
    <lineage>
        <taxon>Bacteria</taxon>
        <taxon>Bacillati</taxon>
        <taxon>Bacillota</taxon>
        <taxon>Bacilli</taxon>
        <taxon>Bacillales</taxon>
        <taxon>Staphylococcaceae</taxon>
        <taxon>Salinicoccus</taxon>
    </lineage>
</organism>
<dbReference type="GeneID" id="77846339"/>
<reference evidence="5" key="2">
    <citation type="submission" date="2020-04" db="EMBL/GenBank/DDBJ databases">
        <title>Genome analysis and biological profiling of marine Cellulosimicrobium funkei MOSEL-ME6.</title>
        <authorList>
            <person name="Tanveer F."/>
            <person name="Xie Y."/>
            <person name="Shinwari Z.K."/>
        </authorList>
    </citation>
    <scope>NUCLEOTIDE SEQUENCE [LARGE SCALE GENOMIC DNA]</scope>
    <source>
        <strain evidence="5">MOSEL-ME25</strain>
    </source>
</reference>
<protein>
    <submittedName>
        <fullName evidence="3">General stress protein</fullName>
    </submittedName>
</protein>
<dbReference type="Proteomes" id="UP000527860">
    <property type="component" value="Unassembled WGS sequence"/>
</dbReference>
<dbReference type="AlphaFoldDB" id="A0A0C2E2M7"/>
<evidence type="ECO:0000313" key="3">
    <source>
        <dbReference type="EMBL" id="MDB0579332.1"/>
    </source>
</evidence>
<dbReference type="EMBL" id="JABEVU030000001">
    <property type="protein sequence ID" value="MDB0579332.1"/>
    <property type="molecule type" value="Genomic_DNA"/>
</dbReference>
<reference evidence="3 5" key="4">
    <citation type="submission" date="2022-12" db="EMBL/GenBank/DDBJ databases">
        <title>Genome analysis and biological profiling of marine Salinicoccus roseus MOSEL-ME25.</title>
        <authorList>
            <person name="Mirza F.T."/>
            <person name="Xie Y."/>
            <person name="Shinwari Z.K."/>
        </authorList>
    </citation>
    <scope>NUCLEOTIDE SEQUENCE [LARGE SCALE GENOMIC DNA]</scope>
    <source>
        <strain evidence="3 5">MOSEL-ME25</strain>
    </source>
</reference>
<reference evidence="3" key="3">
    <citation type="submission" date="2020-04" db="EMBL/GenBank/DDBJ databases">
        <authorList>
            <person name="Tanveer F."/>
            <person name="Xie Y."/>
            <person name="Shinwari Z.K."/>
        </authorList>
    </citation>
    <scope>NUCLEOTIDE SEQUENCE</scope>
    <source>
        <strain evidence="3">MOSEL-ME25</strain>
    </source>
</reference>
<dbReference type="EMBL" id="JXII01000011">
    <property type="protein sequence ID" value="KIH69707.1"/>
    <property type="molecule type" value="Genomic_DNA"/>
</dbReference>
<keyword evidence="5" id="KW-1185">Reference proteome</keyword>
<reference evidence="2 4" key="1">
    <citation type="submission" date="2015-01" db="EMBL/GenBank/DDBJ databases">
        <title>Genome sequences of high lactate-tolerant strain Salinicoccus roseus W12 with industrial interest.</title>
        <authorList>
            <person name="Wang H."/>
            <person name="Yu B."/>
        </authorList>
    </citation>
    <scope>NUCLEOTIDE SEQUENCE [LARGE SCALE GENOMIC DNA]</scope>
    <source>
        <strain evidence="2 4">W12</strain>
    </source>
</reference>